<comment type="caution">
    <text evidence="2">The sequence shown here is derived from an EMBL/GenBank/DDBJ whole genome shotgun (WGS) entry which is preliminary data.</text>
</comment>
<dbReference type="AlphaFoldDB" id="A0A4C1T740"/>
<name>A0A4C1T740_EUMVA</name>
<protein>
    <submittedName>
        <fullName evidence="2">Uncharacterized protein</fullName>
    </submittedName>
</protein>
<keyword evidence="3" id="KW-1185">Reference proteome</keyword>
<evidence type="ECO:0000313" key="3">
    <source>
        <dbReference type="Proteomes" id="UP000299102"/>
    </source>
</evidence>
<evidence type="ECO:0000313" key="2">
    <source>
        <dbReference type="EMBL" id="GBP10313.1"/>
    </source>
</evidence>
<accession>A0A4C1T740</accession>
<sequence>MNRRRAACPRDLDAASGIRDARGSEGESDPPPPSPPPLQAVRHVLTPFPSDKPQIEIPKSPDVGCVDPGVLFGVGINVFVPFDRQTGPRRSGPRTMSLIKVAIDAYTATSTGVAIRVIALRPSWQGHNSAIDGAETFHKRCTVSRENKVSHTSRSNTTSEHFAPASRRLGISVPNFIPDEQHTCRPPSNAFPLLLPISLLPPQHYTHAVVPQRTELCRSELSASEIMLCEPFFFSPEFPFYAISTPL</sequence>
<feature type="compositionally biased region" description="Basic and acidic residues" evidence="1">
    <location>
        <begin position="8"/>
        <end position="25"/>
    </location>
</feature>
<feature type="region of interest" description="Disordered" evidence="1">
    <location>
        <begin position="1"/>
        <end position="40"/>
    </location>
</feature>
<dbReference type="Proteomes" id="UP000299102">
    <property type="component" value="Unassembled WGS sequence"/>
</dbReference>
<gene>
    <name evidence="2" type="ORF">EVAR_5632_1</name>
</gene>
<evidence type="ECO:0000256" key="1">
    <source>
        <dbReference type="SAM" id="MobiDB-lite"/>
    </source>
</evidence>
<reference evidence="2 3" key="1">
    <citation type="journal article" date="2019" name="Commun. Biol.">
        <title>The bagworm genome reveals a unique fibroin gene that provides high tensile strength.</title>
        <authorList>
            <person name="Kono N."/>
            <person name="Nakamura H."/>
            <person name="Ohtoshi R."/>
            <person name="Tomita M."/>
            <person name="Numata K."/>
            <person name="Arakawa K."/>
        </authorList>
    </citation>
    <scope>NUCLEOTIDE SEQUENCE [LARGE SCALE GENOMIC DNA]</scope>
</reference>
<proteinExistence type="predicted"/>
<organism evidence="2 3">
    <name type="scientific">Eumeta variegata</name>
    <name type="common">Bagworm moth</name>
    <name type="synonym">Eumeta japonica</name>
    <dbReference type="NCBI Taxonomy" id="151549"/>
    <lineage>
        <taxon>Eukaryota</taxon>
        <taxon>Metazoa</taxon>
        <taxon>Ecdysozoa</taxon>
        <taxon>Arthropoda</taxon>
        <taxon>Hexapoda</taxon>
        <taxon>Insecta</taxon>
        <taxon>Pterygota</taxon>
        <taxon>Neoptera</taxon>
        <taxon>Endopterygota</taxon>
        <taxon>Lepidoptera</taxon>
        <taxon>Glossata</taxon>
        <taxon>Ditrysia</taxon>
        <taxon>Tineoidea</taxon>
        <taxon>Psychidae</taxon>
        <taxon>Oiketicinae</taxon>
        <taxon>Eumeta</taxon>
    </lineage>
</organism>
<dbReference type="EMBL" id="BGZK01000040">
    <property type="protein sequence ID" value="GBP10313.1"/>
    <property type="molecule type" value="Genomic_DNA"/>
</dbReference>
<feature type="compositionally biased region" description="Pro residues" evidence="1">
    <location>
        <begin position="29"/>
        <end position="38"/>
    </location>
</feature>